<feature type="chain" id="PRO_5047358061" evidence="1">
    <location>
        <begin position="25"/>
        <end position="192"/>
    </location>
</feature>
<sequence length="192" mass="20589">MRQRRLFGVAGLLLLGAMVGPPLAGSASTLFWNEAADGNTASSVAARMYDRIYPLPVGLILVPEEERMLDVSLGISCAQPYLERMATGDWGTIVLEETVRQHSARRLDNLLNVEPAHAALLSVPLPVLGALDACIGGSLLLGGFCEAFARRITDKARSIAASKRAEFANVVQRETEPIWCAAAQKNNDGNSN</sequence>
<dbReference type="EMBL" id="BAABBQ010000001">
    <property type="protein sequence ID" value="GAA4021011.1"/>
    <property type="molecule type" value="Genomic_DNA"/>
</dbReference>
<evidence type="ECO:0000256" key="1">
    <source>
        <dbReference type="SAM" id="SignalP"/>
    </source>
</evidence>
<dbReference type="Proteomes" id="UP001500235">
    <property type="component" value="Unassembled WGS sequence"/>
</dbReference>
<gene>
    <name evidence="2" type="ORF">GCM10022280_21940</name>
</gene>
<organism evidence="2 3">
    <name type="scientific">Sphingomonas swuensis</name>
    <dbReference type="NCBI Taxonomy" id="977800"/>
    <lineage>
        <taxon>Bacteria</taxon>
        <taxon>Pseudomonadati</taxon>
        <taxon>Pseudomonadota</taxon>
        <taxon>Alphaproteobacteria</taxon>
        <taxon>Sphingomonadales</taxon>
        <taxon>Sphingomonadaceae</taxon>
        <taxon>Sphingomonas</taxon>
    </lineage>
</organism>
<reference evidence="3" key="1">
    <citation type="journal article" date="2019" name="Int. J. Syst. Evol. Microbiol.">
        <title>The Global Catalogue of Microorganisms (GCM) 10K type strain sequencing project: providing services to taxonomists for standard genome sequencing and annotation.</title>
        <authorList>
            <consortium name="The Broad Institute Genomics Platform"/>
            <consortium name="The Broad Institute Genome Sequencing Center for Infectious Disease"/>
            <person name="Wu L."/>
            <person name="Ma J."/>
        </authorList>
    </citation>
    <scope>NUCLEOTIDE SEQUENCE [LARGE SCALE GENOMIC DNA]</scope>
    <source>
        <strain evidence="3">JCM 17563</strain>
    </source>
</reference>
<keyword evidence="3" id="KW-1185">Reference proteome</keyword>
<accession>A0ABP7T4M4</accession>
<evidence type="ECO:0000313" key="3">
    <source>
        <dbReference type="Proteomes" id="UP001500235"/>
    </source>
</evidence>
<comment type="caution">
    <text evidence="2">The sequence shown here is derived from an EMBL/GenBank/DDBJ whole genome shotgun (WGS) entry which is preliminary data.</text>
</comment>
<evidence type="ECO:0000313" key="2">
    <source>
        <dbReference type="EMBL" id="GAA4021011.1"/>
    </source>
</evidence>
<protein>
    <submittedName>
        <fullName evidence="2">Uncharacterized protein</fullName>
    </submittedName>
</protein>
<proteinExistence type="predicted"/>
<feature type="signal peptide" evidence="1">
    <location>
        <begin position="1"/>
        <end position="24"/>
    </location>
</feature>
<name>A0ABP7T4M4_9SPHN</name>
<keyword evidence="1" id="KW-0732">Signal</keyword>